<protein>
    <submittedName>
        <fullName evidence="2">GNAT family N-acetyltransferase</fullName>
        <ecNumber evidence="2">2.3.-.-</ecNumber>
    </submittedName>
</protein>
<dbReference type="SUPFAM" id="SSF55729">
    <property type="entry name" value="Acyl-CoA N-acyltransferases (Nat)"/>
    <property type="match status" value="1"/>
</dbReference>
<evidence type="ECO:0000259" key="1">
    <source>
        <dbReference type="PROSITE" id="PS51186"/>
    </source>
</evidence>
<dbReference type="EMBL" id="JBHSCN010000006">
    <property type="protein sequence ID" value="MFC4244879.1"/>
    <property type="molecule type" value="Genomic_DNA"/>
</dbReference>
<dbReference type="InterPro" id="IPR016181">
    <property type="entry name" value="Acyl_CoA_acyltransferase"/>
</dbReference>
<accession>A0ABV8QAL9</accession>
<dbReference type="PROSITE" id="PS51186">
    <property type="entry name" value="GNAT"/>
    <property type="match status" value="1"/>
</dbReference>
<dbReference type="RefSeq" id="WP_390231139.1">
    <property type="nucleotide sequence ID" value="NZ_JBHSCN010000006.1"/>
</dbReference>
<dbReference type="Gene3D" id="3.40.630.30">
    <property type="match status" value="1"/>
</dbReference>
<comment type="caution">
    <text evidence="2">The sequence shown here is derived from an EMBL/GenBank/DDBJ whole genome shotgun (WGS) entry which is preliminary data.</text>
</comment>
<dbReference type="InterPro" id="IPR000182">
    <property type="entry name" value="GNAT_dom"/>
</dbReference>
<dbReference type="GO" id="GO:0016746">
    <property type="term" value="F:acyltransferase activity"/>
    <property type="evidence" value="ECO:0007669"/>
    <property type="project" value="UniProtKB-KW"/>
</dbReference>
<keyword evidence="3" id="KW-1185">Reference proteome</keyword>
<keyword evidence="2" id="KW-0012">Acyltransferase</keyword>
<keyword evidence="2" id="KW-0808">Transferase</keyword>
<dbReference type="PANTHER" id="PTHR43441">
    <property type="entry name" value="RIBOSOMAL-PROTEIN-SERINE ACETYLTRANSFERASE"/>
    <property type="match status" value="1"/>
</dbReference>
<dbReference type="InterPro" id="IPR051908">
    <property type="entry name" value="Ribosomal_N-acetyltransferase"/>
</dbReference>
<dbReference type="Pfam" id="PF13302">
    <property type="entry name" value="Acetyltransf_3"/>
    <property type="match status" value="1"/>
</dbReference>
<gene>
    <name evidence="2" type="ORF">ACFOYW_16010</name>
</gene>
<name>A0ABV8QAL9_9MICO</name>
<dbReference type="Proteomes" id="UP001595900">
    <property type="component" value="Unassembled WGS sequence"/>
</dbReference>
<reference evidence="3" key="1">
    <citation type="journal article" date="2019" name="Int. J. Syst. Evol. Microbiol.">
        <title>The Global Catalogue of Microorganisms (GCM) 10K type strain sequencing project: providing services to taxonomists for standard genome sequencing and annotation.</title>
        <authorList>
            <consortium name="The Broad Institute Genomics Platform"/>
            <consortium name="The Broad Institute Genome Sequencing Center for Infectious Disease"/>
            <person name="Wu L."/>
            <person name="Ma J."/>
        </authorList>
    </citation>
    <scope>NUCLEOTIDE SEQUENCE [LARGE SCALE GENOMIC DNA]</scope>
    <source>
        <strain evidence="3">CGMCC 1.10363</strain>
    </source>
</reference>
<organism evidence="2 3">
    <name type="scientific">Gryllotalpicola reticulitermitis</name>
    <dbReference type="NCBI Taxonomy" id="1184153"/>
    <lineage>
        <taxon>Bacteria</taxon>
        <taxon>Bacillati</taxon>
        <taxon>Actinomycetota</taxon>
        <taxon>Actinomycetes</taxon>
        <taxon>Micrococcales</taxon>
        <taxon>Microbacteriaceae</taxon>
        <taxon>Gryllotalpicola</taxon>
    </lineage>
</organism>
<sequence>MSRSMAESVLARTPLDGDLWASDYPLEDELDAIRAFLDPARIGSPMASPFGLYVIRTLGDGRAIGGIGFFGPPDATGAVEVGYGVVPSARRRGVATRALREMLRIAGANGARTVKADTALNNHASMAVMRSAGMEEVRRSEELAFFEVDLGKGKPDAADLCSRVASE</sequence>
<dbReference type="EC" id="2.3.-.-" evidence="2"/>
<evidence type="ECO:0000313" key="2">
    <source>
        <dbReference type="EMBL" id="MFC4244879.1"/>
    </source>
</evidence>
<dbReference type="PANTHER" id="PTHR43441:SF6">
    <property type="entry name" value="N-ACETYLTRANSFERASE DOMAIN-CONTAINING PROTEIN"/>
    <property type="match status" value="1"/>
</dbReference>
<dbReference type="CDD" id="cd04301">
    <property type="entry name" value="NAT_SF"/>
    <property type="match status" value="1"/>
</dbReference>
<proteinExistence type="predicted"/>
<evidence type="ECO:0000313" key="3">
    <source>
        <dbReference type="Proteomes" id="UP001595900"/>
    </source>
</evidence>
<feature type="domain" description="N-acetyltransferase" evidence="1">
    <location>
        <begin position="1"/>
        <end position="155"/>
    </location>
</feature>